<dbReference type="EMBL" id="MN740891">
    <property type="protein sequence ID" value="QHU16872.1"/>
    <property type="molecule type" value="Genomic_DNA"/>
</dbReference>
<proteinExistence type="predicted"/>
<sequence>MGKSRKSRTLRKNKKNNKKIGGLLEEFGLLPPVDKLSQFAITDTNLQNFNRTFNAPMDCFISALQLMGILDDISANIMRISTLGVVGFTKAQIEIIFAYKFRKNFDFKSTTNFNEWATWINTLLIPGNVVFAGYTGHVFLIGRMLNGTLIYIEPQLNMFCDLNTEECIKHLRNKNDWSLLFHSDQHLTADQEAFIIQYTQALASSSVPPNLHP</sequence>
<reference evidence="1" key="1">
    <citation type="journal article" date="2020" name="Nature">
        <title>Giant virus diversity and host interactions through global metagenomics.</title>
        <authorList>
            <person name="Schulz F."/>
            <person name="Roux S."/>
            <person name="Paez-Espino D."/>
            <person name="Jungbluth S."/>
            <person name="Walsh D.A."/>
            <person name="Denef V.J."/>
            <person name="McMahon K.D."/>
            <person name="Konstantinidis K.T."/>
            <person name="Eloe-Fadrosh E.A."/>
            <person name="Kyrpides N.C."/>
            <person name="Woyke T."/>
        </authorList>
    </citation>
    <scope>NUCLEOTIDE SEQUENCE</scope>
    <source>
        <strain evidence="1">GVMAG-S-3300012000-53</strain>
    </source>
</reference>
<organism evidence="1">
    <name type="scientific">viral metagenome</name>
    <dbReference type="NCBI Taxonomy" id="1070528"/>
    <lineage>
        <taxon>unclassified sequences</taxon>
        <taxon>metagenomes</taxon>
        <taxon>organismal metagenomes</taxon>
    </lineage>
</organism>
<protein>
    <submittedName>
        <fullName evidence="1">Uncharacterized protein</fullName>
    </submittedName>
</protein>
<accession>A0A6C0KFT9</accession>
<dbReference type="AlphaFoldDB" id="A0A6C0KFT9"/>
<evidence type="ECO:0000313" key="1">
    <source>
        <dbReference type="EMBL" id="QHU16872.1"/>
    </source>
</evidence>
<name>A0A6C0KFT9_9ZZZZ</name>